<protein>
    <submittedName>
        <fullName evidence="1">Uncharacterized protein</fullName>
    </submittedName>
</protein>
<gene>
    <name evidence="1" type="ORF">LCGC14_3078420</name>
</gene>
<sequence length="23" mass="2857">MGEVVDLRREYKRYWCYASTAME</sequence>
<organism evidence="1">
    <name type="scientific">marine sediment metagenome</name>
    <dbReference type="NCBI Taxonomy" id="412755"/>
    <lineage>
        <taxon>unclassified sequences</taxon>
        <taxon>metagenomes</taxon>
        <taxon>ecological metagenomes</taxon>
    </lineage>
</organism>
<name>A0A0F8WET4_9ZZZZ</name>
<dbReference type="AlphaFoldDB" id="A0A0F8WET4"/>
<reference evidence="1" key="1">
    <citation type="journal article" date="2015" name="Nature">
        <title>Complex archaea that bridge the gap between prokaryotes and eukaryotes.</title>
        <authorList>
            <person name="Spang A."/>
            <person name="Saw J.H."/>
            <person name="Jorgensen S.L."/>
            <person name="Zaremba-Niedzwiedzka K."/>
            <person name="Martijn J."/>
            <person name="Lind A.E."/>
            <person name="van Eijk R."/>
            <person name="Schleper C."/>
            <person name="Guy L."/>
            <person name="Ettema T.J."/>
        </authorList>
    </citation>
    <scope>NUCLEOTIDE SEQUENCE</scope>
</reference>
<evidence type="ECO:0000313" key="1">
    <source>
        <dbReference type="EMBL" id="KKK55053.1"/>
    </source>
</evidence>
<feature type="non-terminal residue" evidence="1">
    <location>
        <position position="23"/>
    </location>
</feature>
<comment type="caution">
    <text evidence="1">The sequence shown here is derived from an EMBL/GenBank/DDBJ whole genome shotgun (WGS) entry which is preliminary data.</text>
</comment>
<dbReference type="EMBL" id="LAZR01065680">
    <property type="protein sequence ID" value="KKK55053.1"/>
    <property type="molecule type" value="Genomic_DNA"/>
</dbReference>
<proteinExistence type="predicted"/>
<accession>A0A0F8WET4</accession>